<dbReference type="InterPro" id="IPR004090">
    <property type="entry name" value="Chemotax_Me-accpt_rcpt"/>
</dbReference>
<dbReference type="PROSITE" id="PS50885">
    <property type="entry name" value="HAMP"/>
    <property type="match status" value="1"/>
</dbReference>
<comment type="caution">
    <text evidence="10">The sequence shown here is derived from an EMBL/GenBank/DDBJ whole genome shotgun (WGS) entry which is preliminary data.</text>
</comment>
<feature type="domain" description="Methyl-accepting transducer" evidence="8">
    <location>
        <begin position="394"/>
        <end position="630"/>
    </location>
</feature>
<dbReference type="InterPro" id="IPR004089">
    <property type="entry name" value="MCPsignal_dom"/>
</dbReference>
<evidence type="ECO:0000313" key="10">
    <source>
        <dbReference type="EMBL" id="RLK48271.1"/>
    </source>
</evidence>
<dbReference type="PROSITE" id="PS50111">
    <property type="entry name" value="CHEMOTAXIS_TRANSDUC_2"/>
    <property type="match status" value="1"/>
</dbReference>
<evidence type="ECO:0000256" key="5">
    <source>
        <dbReference type="ARBA" id="ARBA00023224"/>
    </source>
</evidence>
<dbReference type="Gene3D" id="1.10.287.950">
    <property type="entry name" value="Methyl-accepting chemotaxis protein"/>
    <property type="match status" value="1"/>
</dbReference>
<evidence type="ECO:0000256" key="3">
    <source>
        <dbReference type="ARBA" id="ARBA00022989"/>
    </source>
</evidence>
<dbReference type="GO" id="GO:0004888">
    <property type="term" value="F:transmembrane signaling receptor activity"/>
    <property type="evidence" value="ECO:0007669"/>
    <property type="project" value="InterPro"/>
</dbReference>
<dbReference type="Pfam" id="PF00015">
    <property type="entry name" value="MCPsignal"/>
    <property type="match status" value="1"/>
</dbReference>
<evidence type="ECO:0000256" key="2">
    <source>
        <dbReference type="ARBA" id="ARBA00022692"/>
    </source>
</evidence>
<dbReference type="RefSeq" id="WP_121442673.1">
    <property type="nucleotide sequence ID" value="NZ_RCDA01000003.1"/>
</dbReference>
<evidence type="ECO:0000256" key="6">
    <source>
        <dbReference type="ARBA" id="ARBA00029447"/>
    </source>
</evidence>
<evidence type="ECO:0000256" key="4">
    <source>
        <dbReference type="ARBA" id="ARBA00023136"/>
    </source>
</evidence>
<comment type="similarity">
    <text evidence="6">Belongs to the methyl-accepting chemotaxis (MCP) protein family.</text>
</comment>
<dbReference type="OrthoDB" id="9781845at2"/>
<dbReference type="SMART" id="SM00304">
    <property type="entry name" value="HAMP"/>
    <property type="match status" value="1"/>
</dbReference>
<keyword evidence="5 7" id="KW-0807">Transducer</keyword>
<dbReference type="GO" id="GO:0007165">
    <property type="term" value="P:signal transduction"/>
    <property type="evidence" value="ECO:0007669"/>
    <property type="project" value="UniProtKB-KW"/>
</dbReference>
<evidence type="ECO:0000259" key="8">
    <source>
        <dbReference type="PROSITE" id="PS50111"/>
    </source>
</evidence>
<gene>
    <name evidence="10" type="ORF">DFR31_2150</name>
</gene>
<keyword evidence="11" id="KW-1185">Reference proteome</keyword>
<evidence type="ECO:0000256" key="7">
    <source>
        <dbReference type="PROSITE-ProRule" id="PRU00284"/>
    </source>
</evidence>
<proteinExistence type="inferred from homology"/>
<feature type="domain" description="HAMP" evidence="9">
    <location>
        <begin position="335"/>
        <end position="389"/>
    </location>
</feature>
<dbReference type="SMART" id="SM00283">
    <property type="entry name" value="MA"/>
    <property type="match status" value="1"/>
</dbReference>
<dbReference type="Gene3D" id="3.30.450.20">
    <property type="entry name" value="PAS domain"/>
    <property type="match status" value="2"/>
</dbReference>
<evidence type="ECO:0000256" key="1">
    <source>
        <dbReference type="ARBA" id="ARBA00004141"/>
    </source>
</evidence>
<evidence type="ECO:0000313" key="11">
    <source>
        <dbReference type="Proteomes" id="UP000275461"/>
    </source>
</evidence>
<dbReference type="CDD" id="cd06225">
    <property type="entry name" value="HAMP"/>
    <property type="match status" value="1"/>
</dbReference>
<dbReference type="Proteomes" id="UP000275461">
    <property type="component" value="Unassembled WGS sequence"/>
</dbReference>
<dbReference type="PRINTS" id="PR00260">
    <property type="entry name" value="CHEMTRNSDUCR"/>
</dbReference>
<dbReference type="AlphaFoldDB" id="A0A498C7P7"/>
<keyword evidence="2" id="KW-0812">Transmembrane</keyword>
<reference evidence="10 11" key="1">
    <citation type="submission" date="2018-10" db="EMBL/GenBank/DDBJ databases">
        <title>Genomic Encyclopedia of Type Strains, Phase IV (KMG-IV): sequencing the most valuable type-strain genomes for metagenomic binning, comparative biology and taxonomic classification.</title>
        <authorList>
            <person name="Goeker M."/>
        </authorList>
    </citation>
    <scope>NUCLEOTIDE SEQUENCE [LARGE SCALE GENOMIC DNA]</scope>
    <source>
        <strain evidence="10 11">DSM 12769</strain>
    </source>
</reference>
<dbReference type="InterPro" id="IPR003660">
    <property type="entry name" value="HAMP_dom"/>
</dbReference>
<protein>
    <submittedName>
        <fullName evidence="10">Methyl-accepting chemotaxis sensory transducer with Cache sensor</fullName>
    </submittedName>
</protein>
<comment type="subcellular location">
    <subcellularLocation>
        <location evidence="1">Membrane</location>
        <topology evidence="1">Multi-pass membrane protein</topology>
    </subcellularLocation>
</comment>
<dbReference type="EMBL" id="RCDA01000003">
    <property type="protein sequence ID" value="RLK48271.1"/>
    <property type="molecule type" value="Genomic_DNA"/>
</dbReference>
<accession>A0A498C7P7</accession>
<organism evidence="10 11">
    <name type="scientific">Alkalispirillum mobile</name>
    <dbReference type="NCBI Taxonomy" id="85925"/>
    <lineage>
        <taxon>Bacteria</taxon>
        <taxon>Pseudomonadati</taxon>
        <taxon>Pseudomonadota</taxon>
        <taxon>Gammaproteobacteria</taxon>
        <taxon>Chromatiales</taxon>
        <taxon>Ectothiorhodospiraceae</taxon>
        <taxon>Alkalispirillum</taxon>
    </lineage>
</organism>
<dbReference type="CDD" id="cd18773">
    <property type="entry name" value="PDC1_HK_sensor"/>
    <property type="match status" value="1"/>
</dbReference>
<dbReference type="PANTHER" id="PTHR32089:SF119">
    <property type="entry name" value="METHYL-ACCEPTING CHEMOTAXIS PROTEIN CTPL"/>
    <property type="match status" value="1"/>
</dbReference>
<dbReference type="PANTHER" id="PTHR32089">
    <property type="entry name" value="METHYL-ACCEPTING CHEMOTAXIS PROTEIN MCPB"/>
    <property type="match status" value="1"/>
</dbReference>
<dbReference type="GO" id="GO:0016020">
    <property type="term" value="C:membrane"/>
    <property type="evidence" value="ECO:0007669"/>
    <property type="project" value="UniProtKB-SubCell"/>
</dbReference>
<dbReference type="CDD" id="cd11386">
    <property type="entry name" value="MCP_signal"/>
    <property type="match status" value="1"/>
</dbReference>
<dbReference type="SUPFAM" id="SSF58104">
    <property type="entry name" value="Methyl-accepting chemotaxis protein (MCP) signaling domain"/>
    <property type="match status" value="1"/>
</dbReference>
<name>A0A498C7P7_9GAMM</name>
<dbReference type="FunFam" id="1.10.287.950:FF:000001">
    <property type="entry name" value="Methyl-accepting chemotaxis sensory transducer"/>
    <property type="match status" value="1"/>
</dbReference>
<dbReference type="GO" id="GO:0006935">
    <property type="term" value="P:chemotaxis"/>
    <property type="evidence" value="ECO:0007669"/>
    <property type="project" value="InterPro"/>
</dbReference>
<dbReference type="Pfam" id="PF00672">
    <property type="entry name" value="HAMP"/>
    <property type="match status" value="1"/>
</dbReference>
<keyword evidence="3" id="KW-1133">Transmembrane helix</keyword>
<sequence length="666" mass="70393">MLSRLPMNRKLLFTLLPVVTAILILVLLFVRQAVQEAVTEEALASVQSLAALEGERVVGTLHDEWEALTAIATIDQVDDMLSVEQREAALSAMLRAHLAQRPHLLRAWSAWPAADGVDRGGDASGWRRAEVGASPERLDGITWGDREQALEQSLVQGSRPVVTDPHPATGRQDEHWVVTLAVPLNAANHDAGLVAVEMSLNGLQESVTGVQHNAGVTALFGQTGAIIAHPDVSRLGQLMEDTEGDFMAEELPAAVSAVTAGESYVTVMHNDLFGEEALIVFEPAPLGGESGAWSFAMAMPMSEVLEAVTAIEGQVIVIGLSGLAGLMVVILLLARGISRPLETAALAMEDVAGGEGDLTRRLEVRGADELARLGRAFNAFAEQVRGVVAQVAAHCETLTDTATRLQETSTVASSGVEQQRTEVAALAAGMEQLSTTVQQVAGNAQEGTVLTRSGRQEVDAGQGVIQQMVNTIGQQAGEVQGTSEKLQQLQLVGHEIESIIGAIQGIAEQTNLLALNTSIEAARAGEHGRGFAVVADEVRGLAGRTRCATEEIGAMIARLQEQTVEAVVAMNGSKTLSEQCMAEARPGLSALERIADQMQEVEAMNLQVASATEQQSATTGELARNTARLGGLADEAAKGARETAEGSRALGNLALELRELVARFRY</sequence>
<keyword evidence="4" id="KW-0472">Membrane</keyword>
<evidence type="ECO:0000259" key="9">
    <source>
        <dbReference type="PROSITE" id="PS50885"/>
    </source>
</evidence>